<name>A0ACD3B387_9AGAR</name>
<protein>
    <submittedName>
        <fullName evidence="1">Uncharacterized protein</fullName>
    </submittedName>
</protein>
<sequence>MDIDTGRPKPIFLEYFALSPQDFAWREPRPGEITNRRVKMTDKLIFDILLLSGGIPDPDLLYPPKGVEGLERLLEAIDASHYDALKKECLVYFLLKWHEDERAERFQVDRCIPPQFTALASAYWHLDSGINVPSAVAALSDARLNRDYSSKILQAISLAPNATPLILKYVRTAKPPLIEPIDLDLYIIALAETSFFGAWQFQRGFAENDTRHRLLTKVLEWVVTPKPRSAPLSQLLALPFTLYEESVFDSFTLKPPPTLSTSALAILQDIVCVRLIQGGRYVDAIKMDRKYTASTVRDTNTEPRSQERTAMVQELLPSLPRPERVLLEADLDLISEGKSTILPISPTSAGTKNPPTLEDISMSQSWEEIRVPQDILSASITKASIAPTVSERAGAPRFGGPIPASINVANTSLSASISQPPIVPAAGVTSTASGPRKSLPLQSLPMVPTVPSTMVATPGRTPLSHTASQFLLGHSPATSSSFTLGGTKSAQPPSIPLPLGSRPFESALSKANAFYTPPNAKSSGSKSAFSIPIQANAPSATFRWSDRRISGVSDPVDDVDVDLDVDGDAQMDTSLGEGGGTEQDDEGEGREEEEVPQLHFSVFGNGNGTITPSISEAAFVSDRISTRPRLSLSTSGPRASEGSGKRVPPGAFHAEGDEGDDTDEGATEWQTSAATNFTSAHSAASGTGKRKQPARSSVKTSSGADSSKARTTRASKSLRSTDKKMIPGSLIDDDEHHTRQDPDDGALTEEEEDRIAPLPLASPRKLGRAKGGSRTSLASTDDEQGEGVSTRRRSSRISTSLMSPDASPPQTSSKRLPSTRTRKSTSKAAGSSTATSAKKKRGS</sequence>
<dbReference type="Proteomes" id="UP000308600">
    <property type="component" value="Unassembled WGS sequence"/>
</dbReference>
<organism evidence="1 2">
    <name type="scientific">Pluteus cervinus</name>
    <dbReference type="NCBI Taxonomy" id="181527"/>
    <lineage>
        <taxon>Eukaryota</taxon>
        <taxon>Fungi</taxon>
        <taxon>Dikarya</taxon>
        <taxon>Basidiomycota</taxon>
        <taxon>Agaricomycotina</taxon>
        <taxon>Agaricomycetes</taxon>
        <taxon>Agaricomycetidae</taxon>
        <taxon>Agaricales</taxon>
        <taxon>Pluteineae</taxon>
        <taxon>Pluteaceae</taxon>
        <taxon>Pluteus</taxon>
    </lineage>
</organism>
<gene>
    <name evidence="1" type="ORF">BDN72DRAFT_895067</name>
</gene>
<evidence type="ECO:0000313" key="2">
    <source>
        <dbReference type="Proteomes" id="UP000308600"/>
    </source>
</evidence>
<proteinExistence type="predicted"/>
<reference evidence="1 2" key="1">
    <citation type="journal article" date="2019" name="Nat. Ecol. Evol.">
        <title>Megaphylogeny resolves global patterns of mushroom evolution.</title>
        <authorList>
            <person name="Varga T."/>
            <person name="Krizsan K."/>
            <person name="Foldi C."/>
            <person name="Dima B."/>
            <person name="Sanchez-Garcia M."/>
            <person name="Sanchez-Ramirez S."/>
            <person name="Szollosi G.J."/>
            <person name="Szarkandi J.G."/>
            <person name="Papp V."/>
            <person name="Albert L."/>
            <person name="Andreopoulos W."/>
            <person name="Angelini C."/>
            <person name="Antonin V."/>
            <person name="Barry K.W."/>
            <person name="Bougher N.L."/>
            <person name="Buchanan P."/>
            <person name="Buyck B."/>
            <person name="Bense V."/>
            <person name="Catcheside P."/>
            <person name="Chovatia M."/>
            <person name="Cooper J."/>
            <person name="Damon W."/>
            <person name="Desjardin D."/>
            <person name="Finy P."/>
            <person name="Geml J."/>
            <person name="Haridas S."/>
            <person name="Hughes K."/>
            <person name="Justo A."/>
            <person name="Karasinski D."/>
            <person name="Kautmanova I."/>
            <person name="Kiss B."/>
            <person name="Kocsube S."/>
            <person name="Kotiranta H."/>
            <person name="LaButti K.M."/>
            <person name="Lechner B.E."/>
            <person name="Liimatainen K."/>
            <person name="Lipzen A."/>
            <person name="Lukacs Z."/>
            <person name="Mihaltcheva S."/>
            <person name="Morgado L.N."/>
            <person name="Niskanen T."/>
            <person name="Noordeloos M.E."/>
            <person name="Ohm R.A."/>
            <person name="Ortiz-Santana B."/>
            <person name="Ovrebo C."/>
            <person name="Racz N."/>
            <person name="Riley R."/>
            <person name="Savchenko A."/>
            <person name="Shiryaev A."/>
            <person name="Soop K."/>
            <person name="Spirin V."/>
            <person name="Szebenyi C."/>
            <person name="Tomsovsky M."/>
            <person name="Tulloss R.E."/>
            <person name="Uehling J."/>
            <person name="Grigoriev I.V."/>
            <person name="Vagvolgyi C."/>
            <person name="Papp T."/>
            <person name="Martin F.M."/>
            <person name="Miettinen O."/>
            <person name="Hibbett D.S."/>
            <person name="Nagy L.G."/>
        </authorList>
    </citation>
    <scope>NUCLEOTIDE SEQUENCE [LARGE SCALE GENOMIC DNA]</scope>
    <source>
        <strain evidence="1 2">NL-1719</strain>
    </source>
</reference>
<evidence type="ECO:0000313" key="1">
    <source>
        <dbReference type="EMBL" id="TFK72079.1"/>
    </source>
</evidence>
<dbReference type="EMBL" id="ML208289">
    <property type="protein sequence ID" value="TFK72079.1"/>
    <property type="molecule type" value="Genomic_DNA"/>
</dbReference>
<keyword evidence="2" id="KW-1185">Reference proteome</keyword>
<accession>A0ACD3B387</accession>